<dbReference type="PANTHER" id="PTHR11629">
    <property type="entry name" value="VACUOLAR PROTON ATPASES"/>
    <property type="match status" value="1"/>
</dbReference>
<evidence type="ECO:0000256" key="8">
    <source>
        <dbReference type="SAM" id="Phobius"/>
    </source>
</evidence>
<protein>
    <submittedName>
        <fullName evidence="9">V-type ATP synthase subunit I</fullName>
    </submittedName>
</protein>
<evidence type="ECO:0000313" key="9">
    <source>
        <dbReference type="EMBL" id="GGI64786.1"/>
    </source>
</evidence>
<dbReference type="Proteomes" id="UP000622610">
    <property type="component" value="Unassembled WGS sequence"/>
</dbReference>
<comment type="similarity">
    <text evidence="2">Belongs to the V-ATPase 116 kDa subunit family.</text>
</comment>
<gene>
    <name evidence="9" type="primary">ntpI</name>
    <name evidence="9" type="ORF">GCM10011482_04400</name>
</gene>
<dbReference type="GO" id="GO:0007035">
    <property type="term" value="P:vacuolar acidification"/>
    <property type="evidence" value="ECO:0007669"/>
    <property type="project" value="TreeGrafter"/>
</dbReference>
<dbReference type="GO" id="GO:0046961">
    <property type="term" value="F:proton-transporting ATPase activity, rotational mechanism"/>
    <property type="evidence" value="ECO:0007669"/>
    <property type="project" value="InterPro"/>
</dbReference>
<feature type="transmembrane region" description="Helical" evidence="8">
    <location>
        <begin position="371"/>
        <end position="397"/>
    </location>
</feature>
<evidence type="ECO:0000256" key="3">
    <source>
        <dbReference type="ARBA" id="ARBA00022448"/>
    </source>
</evidence>
<keyword evidence="10" id="KW-1185">Reference proteome</keyword>
<evidence type="ECO:0000256" key="4">
    <source>
        <dbReference type="ARBA" id="ARBA00022692"/>
    </source>
</evidence>
<feature type="transmembrane region" description="Helical" evidence="8">
    <location>
        <begin position="590"/>
        <end position="614"/>
    </location>
</feature>
<dbReference type="GO" id="GO:0033179">
    <property type="term" value="C:proton-transporting V-type ATPase, V0 domain"/>
    <property type="evidence" value="ECO:0007669"/>
    <property type="project" value="InterPro"/>
</dbReference>
<dbReference type="RefSeq" id="WP_188366617.1">
    <property type="nucleotide sequence ID" value="NZ_BMDT01000001.1"/>
</dbReference>
<name>A0A917JDJ5_9ENTE</name>
<evidence type="ECO:0000256" key="7">
    <source>
        <dbReference type="ARBA" id="ARBA00023136"/>
    </source>
</evidence>
<dbReference type="GO" id="GO:0016471">
    <property type="term" value="C:vacuolar proton-transporting V-type ATPase complex"/>
    <property type="evidence" value="ECO:0007669"/>
    <property type="project" value="TreeGrafter"/>
</dbReference>
<comment type="subcellular location">
    <subcellularLocation>
        <location evidence="1">Membrane</location>
        <topology evidence="1">Multi-pass membrane protein</topology>
    </subcellularLocation>
</comment>
<feature type="transmembrane region" description="Helical" evidence="8">
    <location>
        <begin position="563"/>
        <end position="584"/>
    </location>
</feature>
<dbReference type="InterPro" id="IPR002490">
    <property type="entry name" value="V-ATPase_116kDa_su"/>
</dbReference>
<feature type="transmembrane region" description="Helical" evidence="8">
    <location>
        <begin position="409"/>
        <end position="426"/>
    </location>
</feature>
<feature type="transmembrane region" description="Helical" evidence="8">
    <location>
        <begin position="513"/>
        <end position="531"/>
    </location>
</feature>
<evidence type="ECO:0000256" key="2">
    <source>
        <dbReference type="ARBA" id="ARBA00009904"/>
    </source>
</evidence>
<evidence type="ECO:0000256" key="1">
    <source>
        <dbReference type="ARBA" id="ARBA00004141"/>
    </source>
</evidence>
<feature type="transmembrane region" description="Helical" evidence="8">
    <location>
        <begin position="490"/>
        <end position="507"/>
    </location>
</feature>
<comment type="caution">
    <text evidence="9">The sequence shown here is derived from an EMBL/GenBank/DDBJ whole genome shotgun (WGS) entry which is preliminary data.</text>
</comment>
<keyword evidence="3" id="KW-0813">Transport</keyword>
<keyword evidence="6" id="KW-0406">Ion transport</keyword>
<keyword evidence="7 8" id="KW-0472">Membrane</keyword>
<evidence type="ECO:0000256" key="6">
    <source>
        <dbReference type="ARBA" id="ARBA00023065"/>
    </source>
</evidence>
<evidence type="ECO:0000313" key="10">
    <source>
        <dbReference type="Proteomes" id="UP000622610"/>
    </source>
</evidence>
<keyword evidence="4 8" id="KW-0812">Transmembrane</keyword>
<feature type="transmembrane region" description="Helical" evidence="8">
    <location>
        <begin position="446"/>
        <end position="469"/>
    </location>
</feature>
<dbReference type="PANTHER" id="PTHR11629:SF63">
    <property type="entry name" value="V-TYPE PROTON ATPASE SUBUNIT A"/>
    <property type="match status" value="1"/>
</dbReference>
<keyword evidence="5 8" id="KW-1133">Transmembrane helix</keyword>
<sequence length="658" mass="75152">MAVSRLTKMTLLAERKQHDAILQSLQSIQNVEIEDIFDSEENEAWLTTYFPEIEEIDQAMIREYNYWLTQIEQGITFIRDHGSSKKKIKELPRKNYSLQALEAGFNEDALVSLLKQIDRLKKEWQKNEQEQIEWQQVEEWATQWYQYDIAPDYVLKSTEIQLAKVAADGWESVRAYLSDEKDIYFEVNYSNDKEVKFSYAVLKEKVATVQSSLISLGVSFEQVPYEESTTELLKQAKKALKQAVETSKKLTIEIGYLKDQVSILQFNEEVLLARLTREQAKEKLVLAKHLVVIRAWVNQDDQERITTFLQKQFNQSLFLSFEEPTKEQIQKNHVPTKMKNNRFVAPFEILTGMYSVPKYEEIDPTPWMAPFYLVFFGMMVADLGYGFLTFLFTTLALRLLVLPKGMKKFVQLFQILSISIMIWGTIYGSVFGVEMPFQLLAPTEDFMTIFGLSVVFGGIQIYTGLFLAAKENIKKKDYLSAISQGFSWQGILTGIFIAAAGSLLFNSDLLTKIGTYLALFCAFLIIVIPMIQSKSKVGGFFSGLYELYGITGYIGDFVSYSRLMALGISGGSIAMAFNMLVGTMPPAARYSIGIVLLVALHGLNVFLSMLGAYVHAARLQYVEFFGKFYEGGGRPFDSFKPTEKYVNIEEKLEENTHD</sequence>
<reference evidence="9" key="1">
    <citation type="journal article" date="2014" name="Int. J. Syst. Evol. Microbiol.">
        <title>Complete genome sequence of Corynebacterium casei LMG S-19264T (=DSM 44701T), isolated from a smear-ripened cheese.</title>
        <authorList>
            <consortium name="US DOE Joint Genome Institute (JGI-PGF)"/>
            <person name="Walter F."/>
            <person name="Albersmeier A."/>
            <person name="Kalinowski J."/>
            <person name="Ruckert C."/>
        </authorList>
    </citation>
    <scope>NUCLEOTIDE SEQUENCE</scope>
    <source>
        <strain evidence="9">CCM 8433</strain>
    </source>
</reference>
<dbReference type="AlphaFoldDB" id="A0A917JDJ5"/>
<evidence type="ECO:0000256" key="5">
    <source>
        <dbReference type="ARBA" id="ARBA00022989"/>
    </source>
</evidence>
<organism evidence="9 10">
    <name type="scientific">Enterococcus alcedinis</name>
    <dbReference type="NCBI Taxonomy" id="1274384"/>
    <lineage>
        <taxon>Bacteria</taxon>
        <taxon>Bacillati</taxon>
        <taxon>Bacillota</taxon>
        <taxon>Bacilli</taxon>
        <taxon>Lactobacillales</taxon>
        <taxon>Enterococcaceae</taxon>
        <taxon>Enterococcus</taxon>
    </lineage>
</organism>
<dbReference type="EMBL" id="BMDT01000001">
    <property type="protein sequence ID" value="GGI64786.1"/>
    <property type="molecule type" value="Genomic_DNA"/>
</dbReference>
<proteinExistence type="inferred from homology"/>
<dbReference type="Pfam" id="PF01496">
    <property type="entry name" value="V_ATPase_I"/>
    <property type="match status" value="1"/>
</dbReference>
<accession>A0A917JDJ5</accession>
<reference evidence="9" key="2">
    <citation type="submission" date="2020-09" db="EMBL/GenBank/DDBJ databases">
        <authorList>
            <person name="Sun Q."/>
            <person name="Sedlacek I."/>
        </authorList>
    </citation>
    <scope>NUCLEOTIDE SEQUENCE</scope>
    <source>
        <strain evidence="9">CCM 8433</strain>
    </source>
</reference>
<dbReference type="GO" id="GO:0051117">
    <property type="term" value="F:ATPase binding"/>
    <property type="evidence" value="ECO:0007669"/>
    <property type="project" value="TreeGrafter"/>
</dbReference>